<evidence type="ECO:0000256" key="1">
    <source>
        <dbReference type="SAM" id="MobiDB-lite"/>
    </source>
</evidence>
<proteinExistence type="predicted"/>
<protein>
    <submittedName>
        <fullName evidence="2">Uncharacterized protein</fullName>
    </submittedName>
</protein>
<feature type="region of interest" description="Disordered" evidence="1">
    <location>
        <begin position="102"/>
        <end position="135"/>
    </location>
</feature>
<organism evidence="2 3">
    <name type="scientific">Symbiodinium microadriaticum</name>
    <name type="common">Dinoflagellate</name>
    <name type="synonym">Zooxanthella microadriatica</name>
    <dbReference type="NCBI Taxonomy" id="2951"/>
    <lineage>
        <taxon>Eukaryota</taxon>
        <taxon>Sar</taxon>
        <taxon>Alveolata</taxon>
        <taxon>Dinophyceae</taxon>
        <taxon>Suessiales</taxon>
        <taxon>Symbiodiniaceae</taxon>
        <taxon>Symbiodinium</taxon>
    </lineage>
</organism>
<evidence type="ECO:0000313" key="3">
    <source>
        <dbReference type="Proteomes" id="UP000186817"/>
    </source>
</evidence>
<gene>
    <name evidence="2" type="ORF">AK812_SmicGene6999</name>
</gene>
<sequence>MPAGVEGSDDQQDSPPKVKRRQGEMAAPCLPSTHSRGTWSTTLVTAPQLPESDPSTHSRAPLPPTAATTVPLTVDTVSMADVKYQGPVEIMTMMHYKAKMKYLQPSPKDKRKSDTSAPTTARRSARKRLDAEGPRASLVQAPMEVGVLGLVITRMNWLNEWDDDDDDDDKGRALSHKALENRVTLEDLKS</sequence>
<reference evidence="2 3" key="1">
    <citation type="submission" date="2016-02" db="EMBL/GenBank/DDBJ databases">
        <title>Genome analysis of coral dinoflagellate symbionts highlights evolutionary adaptations to a symbiotic lifestyle.</title>
        <authorList>
            <person name="Aranda M."/>
            <person name="Li Y."/>
            <person name="Liew Y.J."/>
            <person name="Baumgarten S."/>
            <person name="Simakov O."/>
            <person name="Wilson M."/>
            <person name="Piel J."/>
            <person name="Ashoor H."/>
            <person name="Bougouffa S."/>
            <person name="Bajic V.B."/>
            <person name="Ryu T."/>
            <person name="Ravasi T."/>
            <person name="Bayer T."/>
            <person name="Micklem G."/>
            <person name="Kim H."/>
            <person name="Bhak J."/>
            <person name="Lajeunesse T.C."/>
            <person name="Voolstra C.R."/>
        </authorList>
    </citation>
    <scope>NUCLEOTIDE SEQUENCE [LARGE SCALE GENOMIC DNA]</scope>
    <source>
        <strain evidence="2 3">CCMP2467</strain>
    </source>
</reference>
<feature type="compositionally biased region" description="Polar residues" evidence="1">
    <location>
        <begin position="32"/>
        <end position="45"/>
    </location>
</feature>
<accession>A0A1Q9EPX2</accession>
<comment type="caution">
    <text evidence="2">The sequence shown here is derived from an EMBL/GenBank/DDBJ whole genome shotgun (WGS) entry which is preliminary data.</text>
</comment>
<dbReference type="EMBL" id="LSRX01000097">
    <property type="protein sequence ID" value="OLQ09438.1"/>
    <property type="molecule type" value="Genomic_DNA"/>
</dbReference>
<evidence type="ECO:0000313" key="2">
    <source>
        <dbReference type="EMBL" id="OLQ09438.1"/>
    </source>
</evidence>
<keyword evidence="3" id="KW-1185">Reference proteome</keyword>
<dbReference type="AlphaFoldDB" id="A0A1Q9EPX2"/>
<dbReference type="Proteomes" id="UP000186817">
    <property type="component" value="Unassembled WGS sequence"/>
</dbReference>
<name>A0A1Q9EPX2_SYMMI</name>
<feature type="region of interest" description="Disordered" evidence="1">
    <location>
        <begin position="1"/>
        <end position="67"/>
    </location>
</feature>